<name>A0A8K0GUL3_9ROSA</name>
<proteinExistence type="predicted"/>
<evidence type="ECO:0000313" key="2">
    <source>
        <dbReference type="Proteomes" id="UP000796880"/>
    </source>
</evidence>
<dbReference type="OrthoDB" id="1686935at2759"/>
<dbReference type="AlphaFoldDB" id="A0A8K0GUL3"/>
<sequence length="272" mass="29697">MIGRRQPKDQSSVAMSGLARSRLSTCGRIPLSLPVESVLALGKAGAFRSVPALATSSPRGGFGDPQTAAGWGGTRADHEANPFRVRIHFADFRATLFHRRCSPWNDAVMSAAGVAHSVLRFSKAPRLPDTAACGALPASWTYLRWPFRRGSLDVGEFPHLLGSTNPCASAFTWNLSLGLQSSHLNICYYHQDARRAAAPGLAPGFCGDRQRPPLIGAQLLPRRRSYKQHPIHSAASFIVETRAVSMRLEPRLSFLINENILGKCFSRLLRLS</sequence>
<dbReference type="EMBL" id="VOIH02000009">
    <property type="protein sequence ID" value="KAF3438131.1"/>
    <property type="molecule type" value="Genomic_DNA"/>
</dbReference>
<protein>
    <submittedName>
        <fullName evidence="1">Uncharacterized protein</fullName>
    </submittedName>
</protein>
<evidence type="ECO:0000313" key="1">
    <source>
        <dbReference type="EMBL" id="KAF3438131.1"/>
    </source>
</evidence>
<dbReference type="Proteomes" id="UP000796880">
    <property type="component" value="Unassembled WGS sequence"/>
</dbReference>
<gene>
    <name evidence="1" type="ORF">FNV43_RR20887</name>
</gene>
<reference evidence="1" key="1">
    <citation type="submission" date="2020-03" db="EMBL/GenBank/DDBJ databases">
        <title>A high-quality chromosome-level genome assembly of a woody plant with both climbing and erect habits, Rhamnella rubrinervis.</title>
        <authorList>
            <person name="Lu Z."/>
            <person name="Yang Y."/>
            <person name="Zhu X."/>
            <person name="Sun Y."/>
        </authorList>
    </citation>
    <scope>NUCLEOTIDE SEQUENCE</scope>
    <source>
        <strain evidence="1">BYM</strain>
        <tissue evidence="1">Leaf</tissue>
    </source>
</reference>
<comment type="caution">
    <text evidence="1">The sequence shown here is derived from an EMBL/GenBank/DDBJ whole genome shotgun (WGS) entry which is preliminary data.</text>
</comment>
<organism evidence="1 2">
    <name type="scientific">Rhamnella rubrinervis</name>
    <dbReference type="NCBI Taxonomy" id="2594499"/>
    <lineage>
        <taxon>Eukaryota</taxon>
        <taxon>Viridiplantae</taxon>
        <taxon>Streptophyta</taxon>
        <taxon>Embryophyta</taxon>
        <taxon>Tracheophyta</taxon>
        <taxon>Spermatophyta</taxon>
        <taxon>Magnoliopsida</taxon>
        <taxon>eudicotyledons</taxon>
        <taxon>Gunneridae</taxon>
        <taxon>Pentapetalae</taxon>
        <taxon>rosids</taxon>
        <taxon>fabids</taxon>
        <taxon>Rosales</taxon>
        <taxon>Rhamnaceae</taxon>
        <taxon>rhamnoid group</taxon>
        <taxon>Rhamneae</taxon>
        <taxon>Rhamnella</taxon>
    </lineage>
</organism>
<keyword evidence="2" id="KW-1185">Reference proteome</keyword>
<accession>A0A8K0GUL3</accession>